<proteinExistence type="predicted"/>
<geneLocation type="mitochondrion" evidence="2"/>
<evidence type="ECO:0000313" key="2">
    <source>
        <dbReference type="EMBL" id="AEP27657.1"/>
    </source>
</evidence>
<keyword evidence="2" id="KW-0496">Mitochondrion</keyword>
<reference evidence="2" key="2">
    <citation type="journal article" date="2013" name="Mol. Phylogenet. Evol.">
        <title>Mitogenome sequences stabilize the phylogenetics of weevils (Curculionoidea) and establish the monophyly of larval ectophagy.</title>
        <authorList>
            <person name="Haran J."/>
            <person name="Timmermans M.J."/>
            <person name="Vogler A.P."/>
        </authorList>
    </citation>
    <scope>NUCLEOTIDE SEQUENCE</scope>
</reference>
<protein>
    <submittedName>
        <fullName evidence="2">ATP synthase F0 subunit 8</fullName>
    </submittedName>
</protein>
<name>J9PGT5_9CUCU</name>
<keyword evidence="1" id="KW-0812">Transmembrane</keyword>
<organism evidence="2">
    <name type="scientific">Platypus cylindrus</name>
    <dbReference type="NCBI Taxonomy" id="298138"/>
    <lineage>
        <taxon>Eukaryota</taxon>
        <taxon>Metazoa</taxon>
        <taxon>Ecdysozoa</taxon>
        <taxon>Arthropoda</taxon>
        <taxon>Hexapoda</taxon>
        <taxon>Insecta</taxon>
        <taxon>Pterygota</taxon>
        <taxon>Neoptera</taxon>
        <taxon>Endopterygota</taxon>
        <taxon>Coleoptera</taxon>
        <taxon>Polyphaga</taxon>
        <taxon>Cucujiformia</taxon>
        <taxon>Curculionidae</taxon>
        <taxon>Platypodinae</taxon>
        <taxon>Platypus</taxon>
    </lineage>
</organism>
<keyword evidence="1" id="KW-1133">Transmembrane helix</keyword>
<accession>J9PGT5</accession>
<evidence type="ECO:0000256" key="1">
    <source>
        <dbReference type="SAM" id="Phobius"/>
    </source>
</evidence>
<feature type="transmembrane region" description="Helical" evidence="1">
    <location>
        <begin position="6"/>
        <end position="26"/>
    </location>
</feature>
<dbReference type="EMBL" id="JN163963">
    <property type="protein sequence ID" value="AEP27657.1"/>
    <property type="molecule type" value="Genomic_DNA"/>
</dbReference>
<keyword evidence="1" id="KW-0472">Membrane</keyword>
<sequence length="49" mass="5989">MSPYNWSIYMTLIIMFLICIIIFNFFNSSKSFNNNKINKMELKSTSWKW</sequence>
<gene>
    <name evidence="2" type="primary">ATP8</name>
</gene>
<dbReference type="AlphaFoldDB" id="J9PGT5"/>
<reference evidence="2" key="1">
    <citation type="submission" date="2011-06" db="EMBL/GenBank/DDBJ databases">
        <authorList>
            <person name="Haran J.M."/>
            <person name="Timmermans M.J.T.N."/>
            <person name="Vogler A.P."/>
        </authorList>
    </citation>
    <scope>NUCLEOTIDE SEQUENCE</scope>
</reference>